<keyword evidence="1 2" id="KW-0238">DNA-binding</keyword>
<dbReference type="InterPro" id="IPR025722">
    <property type="entry name" value="TetR"/>
</dbReference>
<dbReference type="GeneID" id="95581564"/>
<dbReference type="EMBL" id="JARQBZ010000020">
    <property type="protein sequence ID" value="MDT2834516.1"/>
    <property type="molecule type" value="Genomic_DNA"/>
</dbReference>
<protein>
    <submittedName>
        <fullName evidence="4">TetR/AcrR family transcriptional regulator</fullName>
    </submittedName>
</protein>
<dbReference type="InterPro" id="IPR050624">
    <property type="entry name" value="HTH-type_Tx_Regulator"/>
</dbReference>
<evidence type="ECO:0000256" key="2">
    <source>
        <dbReference type="PROSITE-ProRule" id="PRU00335"/>
    </source>
</evidence>
<dbReference type="PANTHER" id="PTHR43479">
    <property type="entry name" value="ACREF/ENVCD OPERON REPRESSOR-RELATED"/>
    <property type="match status" value="1"/>
</dbReference>
<dbReference type="InterPro" id="IPR009057">
    <property type="entry name" value="Homeodomain-like_sf"/>
</dbReference>
<keyword evidence="6" id="KW-1185">Reference proteome</keyword>
<reference evidence="4" key="2">
    <citation type="submission" date="2023-03" db="EMBL/GenBank/DDBJ databases">
        <authorList>
            <person name="Shen W."/>
            <person name="Cai J."/>
        </authorList>
    </citation>
    <scope>NUCLEOTIDE SEQUENCE</scope>
    <source>
        <strain evidence="4">P96-3</strain>
    </source>
</reference>
<evidence type="ECO:0000313" key="5">
    <source>
        <dbReference type="EMBL" id="RSU09728.1"/>
    </source>
</evidence>
<dbReference type="PANTHER" id="PTHR43479:SF12">
    <property type="entry name" value="TRANSCRIPTIONAL REGULATORY PROTEIN"/>
    <property type="match status" value="1"/>
</dbReference>
<dbReference type="RefSeq" id="WP_126796443.1">
    <property type="nucleotide sequence ID" value="NZ_CP060720.1"/>
</dbReference>
<dbReference type="AlphaFoldDB" id="A0A430ANM2"/>
<feature type="domain" description="HTH tetR-type" evidence="3">
    <location>
        <begin position="1"/>
        <end position="54"/>
    </location>
</feature>
<sequence length="205" mass="24446">MNESIKLFNHKDASSCNTNDIAEFLDMSVGNLYYHYKNKEHIIRSIFIERIAPAMDAIFFTTDNRETEDDVFMFFLALAKNTYKYRFFYTEMYTLLNNDEELKEFYSKRAQNVSDEITKMYDCWIENGIMKNISEFDKNILTENTWLIGQMWMTHARIMTPDKSANRLIFDEVTHIYHALKPHLTDHSVENFEKMIAFSDCLLKK</sequence>
<comment type="caution">
    <text evidence="5">The sequence shown here is derived from an EMBL/GenBank/DDBJ whole genome shotgun (WGS) entry which is preliminary data.</text>
</comment>
<dbReference type="GO" id="GO:0003677">
    <property type="term" value="F:DNA binding"/>
    <property type="evidence" value="ECO:0007669"/>
    <property type="project" value="UniProtKB-UniRule"/>
</dbReference>
<evidence type="ECO:0000256" key="1">
    <source>
        <dbReference type="ARBA" id="ARBA00023125"/>
    </source>
</evidence>
<accession>A0A430ANM2</accession>
<proteinExistence type="predicted"/>
<dbReference type="InterPro" id="IPR001647">
    <property type="entry name" value="HTH_TetR"/>
</dbReference>
<evidence type="ECO:0000259" key="3">
    <source>
        <dbReference type="PROSITE" id="PS50977"/>
    </source>
</evidence>
<gene>
    <name evidence="5" type="ORF">CBF28_14530</name>
    <name evidence="4" type="ORF">P7H70_10765</name>
</gene>
<name>A0A430ANM2_9ENTE</name>
<reference evidence="5 6" key="1">
    <citation type="submission" date="2017-05" db="EMBL/GenBank/DDBJ databases">
        <title>Vagococcus spp. assemblies.</title>
        <authorList>
            <person name="Gulvik C.A."/>
        </authorList>
    </citation>
    <scope>NUCLEOTIDE SEQUENCE [LARGE SCALE GENOMIC DNA]</scope>
    <source>
        <strain evidence="5 6">SS1714</strain>
    </source>
</reference>
<dbReference type="SUPFAM" id="SSF46689">
    <property type="entry name" value="Homeodomain-like"/>
    <property type="match status" value="1"/>
</dbReference>
<dbReference type="Pfam" id="PF13972">
    <property type="entry name" value="TetR"/>
    <property type="match status" value="1"/>
</dbReference>
<organism evidence="5 6">
    <name type="scientific">Vagococcus carniphilus</name>
    <dbReference type="NCBI Taxonomy" id="218144"/>
    <lineage>
        <taxon>Bacteria</taxon>
        <taxon>Bacillati</taxon>
        <taxon>Bacillota</taxon>
        <taxon>Bacilli</taxon>
        <taxon>Lactobacillales</taxon>
        <taxon>Enterococcaceae</taxon>
        <taxon>Vagococcus</taxon>
    </lineage>
</organism>
<dbReference type="EMBL" id="NGKB01000022">
    <property type="protein sequence ID" value="RSU09728.1"/>
    <property type="molecule type" value="Genomic_DNA"/>
</dbReference>
<evidence type="ECO:0000313" key="4">
    <source>
        <dbReference type="EMBL" id="MDT2834516.1"/>
    </source>
</evidence>
<dbReference type="Gene3D" id="1.10.357.10">
    <property type="entry name" value="Tetracycline Repressor, domain 2"/>
    <property type="match status" value="1"/>
</dbReference>
<evidence type="ECO:0000313" key="6">
    <source>
        <dbReference type="Proteomes" id="UP000288028"/>
    </source>
</evidence>
<dbReference type="Proteomes" id="UP000288028">
    <property type="component" value="Unassembled WGS sequence"/>
</dbReference>
<dbReference type="PROSITE" id="PS50977">
    <property type="entry name" value="HTH_TETR_2"/>
    <property type="match status" value="1"/>
</dbReference>
<feature type="DNA-binding region" description="H-T-H motif" evidence="2">
    <location>
        <begin position="17"/>
        <end position="36"/>
    </location>
</feature>
<dbReference type="OrthoDB" id="9814200at2"/>
<dbReference type="Pfam" id="PF00440">
    <property type="entry name" value="TetR_N"/>
    <property type="match status" value="1"/>
</dbReference>
<dbReference type="Proteomes" id="UP001268577">
    <property type="component" value="Unassembled WGS sequence"/>
</dbReference>